<dbReference type="RefSeq" id="WP_334467842.1">
    <property type="nucleotide sequence ID" value="NZ_BAABCB010000002.1"/>
</dbReference>
<dbReference type="PANTHER" id="PTHR36175:SF1">
    <property type="entry name" value="CYANOPHYCINASE"/>
    <property type="match status" value="1"/>
</dbReference>
<dbReference type="EMBL" id="BAABCB010000002">
    <property type="protein sequence ID" value="GAA4240342.1"/>
    <property type="molecule type" value="Genomic_DNA"/>
</dbReference>
<keyword evidence="8" id="KW-0720">Serine protease</keyword>
<dbReference type="InterPro" id="IPR005320">
    <property type="entry name" value="Peptidase_S51"/>
</dbReference>
<dbReference type="Gene3D" id="3.40.50.880">
    <property type="match status" value="1"/>
</dbReference>
<evidence type="ECO:0000256" key="7">
    <source>
        <dbReference type="ARBA" id="ARBA00022801"/>
    </source>
</evidence>
<evidence type="ECO:0000256" key="4">
    <source>
        <dbReference type="ARBA" id="ARBA00013115"/>
    </source>
</evidence>
<evidence type="ECO:0000256" key="8">
    <source>
        <dbReference type="ARBA" id="ARBA00022825"/>
    </source>
</evidence>
<dbReference type="CDD" id="cd03145">
    <property type="entry name" value="GAT1_cyanophycinase"/>
    <property type="match status" value="1"/>
</dbReference>
<dbReference type="PANTHER" id="PTHR36175">
    <property type="entry name" value="CYANOPHYCINASE"/>
    <property type="match status" value="1"/>
</dbReference>
<dbReference type="InterPro" id="IPR011811">
    <property type="entry name" value="Peptidase_S51_cyanophycinase"/>
</dbReference>
<dbReference type="SUPFAM" id="SSF52317">
    <property type="entry name" value="Class I glutamine amidotransferase-like"/>
    <property type="match status" value="1"/>
</dbReference>
<evidence type="ECO:0000313" key="10">
    <source>
        <dbReference type="EMBL" id="GAA4240342.1"/>
    </source>
</evidence>
<organism evidence="10 11">
    <name type="scientific">Winogradskyella damuponensis</name>
    <dbReference type="NCBI Taxonomy" id="943939"/>
    <lineage>
        <taxon>Bacteria</taxon>
        <taxon>Pseudomonadati</taxon>
        <taxon>Bacteroidota</taxon>
        <taxon>Flavobacteriia</taxon>
        <taxon>Flavobacteriales</taxon>
        <taxon>Flavobacteriaceae</taxon>
        <taxon>Winogradskyella</taxon>
    </lineage>
</organism>
<feature type="chain" id="PRO_5046178836" description="Cyanophycinase" evidence="9">
    <location>
        <begin position="22"/>
        <end position="281"/>
    </location>
</feature>
<dbReference type="Proteomes" id="UP001501682">
    <property type="component" value="Unassembled WGS sequence"/>
</dbReference>
<comment type="function">
    <text evidence="2">Exopeptidase that catalyzes the hydrolytic cleavage of multi-L-arginyl-poly-L-aspartic acid (cyanophycin; a water-insoluble reserve polymer) into aspartate-arginine dipeptides.</text>
</comment>
<evidence type="ECO:0000256" key="9">
    <source>
        <dbReference type="SAM" id="SignalP"/>
    </source>
</evidence>
<name>A0ABP8CK83_9FLAO</name>
<comment type="similarity">
    <text evidence="3">Belongs to the peptidase S51 family.</text>
</comment>
<keyword evidence="9" id="KW-0732">Signal</keyword>
<keyword evidence="7" id="KW-0378">Hydrolase</keyword>
<dbReference type="PROSITE" id="PS51257">
    <property type="entry name" value="PROKAR_LIPOPROTEIN"/>
    <property type="match status" value="1"/>
</dbReference>
<evidence type="ECO:0000256" key="1">
    <source>
        <dbReference type="ARBA" id="ARBA00001092"/>
    </source>
</evidence>
<comment type="catalytic activity">
    <reaction evidence="1">
        <text>[L-4-(L-arginin-2-N-yl)aspartate](n) + H2O = [L-4-(L-arginin-2-N-yl)aspartate](n-1) + L-4-(L-arginin-2-N-yl)aspartate</text>
        <dbReference type="Rhea" id="RHEA:12845"/>
        <dbReference type="Rhea" id="RHEA-COMP:13728"/>
        <dbReference type="Rhea" id="RHEA-COMP:13734"/>
        <dbReference type="ChEBI" id="CHEBI:15377"/>
        <dbReference type="ChEBI" id="CHEBI:137986"/>
        <dbReference type="ChEBI" id="CHEBI:137991"/>
        <dbReference type="EC" id="3.4.15.6"/>
    </reaction>
</comment>
<reference evidence="11" key="1">
    <citation type="journal article" date="2019" name="Int. J. Syst. Evol. Microbiol.">
        <title>The Global Catalogue of Microorganisms (GCM) 10K type strain sequencing project: providing services to taxonomists for standard genome sequencing and annotation.</title>
        <authorList>
            <consortium name="The Broad Institute Genomics Platform"/>
            <consortium name="The Broad Institute Genome Sequencing Center for Infectious Disease"/>
            <person name="Wu L."/>
            <person name="Ma J."/>
        </authorList>
    </citation>
    <scope>NUCLEOTIDE SEQUENCE [LARGE SCALE GENOMIC DNA]</scope>
    <source>
        <strain evidence="11">JCM 17633</strain>
    </source>
</reference>
<feature type="signal peptide" evidence="9">
    <location>
        <begin position="1"/>
        <end position="21"/>
    </location>
</feature>
<dbReference type="EC" id="3.4.15.6" evidence="4"/>
<evidence type="ECO:0000256" key="2">
    <source>
        <dbReference type="ARBA" id="ARBA00002039"/>
    </source>
</evidence>
<dbReference type="InterPro" id="IPR029062">
    <property type="entry name" value="Class_I_gatase-like"/>
</dbReference>
<evidence type="ECO:0000256" key="3">
    <source>
        <dbReference type="ARBA" id="ARBA00006534"/>
    </source>
</evidence>
<dbReference type="Pfam" id="PF03575">
    <property type="entry name" value="Peptidase_S51"/>
    <property type="match status" value="1"/>
</dbReference>
<gene>
    <name evidence="10" type="ORF">GCM10022292_02570</name>
</gene>
<protein>
    <recommendedName>
        <fullName evidence="5">Cyanophycinase</fullName>
        <ecNumber evidence="4">3.4.15.6</ecNumber>
    </recommendedName>
</protein>
<evidence type="ECO:0000256" key="6">
    <source>
        <dbReference type="ARBA" id="ARBA00022670"/>
    </source>
</evidence>
<evidence type="ECO:0000313" key="11">
    <source>
        <dbReference type="Proteomes" id="UP001501682"/>
    </source>
</evidence>
<comment type="caution">
    <text evidence="10">The sequence shown here is derived from an EMBL/GenBank/DDBJ whole genome shotgun (WGS) entry which is preliminary data.</text>
</comment>
<keyword evidence="6" id="KW-0645">Protease</keyword>
<keyword evidence="11" id="KW-1185">Reference proteome</keyword>
<dbReference type="NCBIfam" id="TIGR02069">
    <property type="entry name" value="cyanophycinase"/>
    <property type="match status" value="1"/>
</dbReference>
<evidence type="ECO:0000256" key="5">
    <source>
        <dbReference type="ARBA" id="ARBA00015719"/>
    </source>
</evidence>
<proteinExistence type="inferred from homology"/>
<accession>A0ABP8CK83</accession>
<sequence length="281" mass="30640">MMLKRIVLLSLFLGFTIQSCAQNLDAKGKLFIIGGGSRPASMVDRIVKESGIDKEGYGIVLPMSSSIPDSSAYYATNQFYKLGVNNVYGLNFVKDEVLTVSKLDSIRNAKLIYISGGDQNKFMDIVQGTAIEVLIHEAYENGSLIAGTSAGAAVMSEMMITGSELKHPDYSSTFRNIESENIEIKSGLGLITNIIVDQHFVKRSRYNRLLSAVIEYPEIAGIGIDESTAILISGKTMEVVGESQVVVFTNPDKSKTTFNDKLGAHGLIMNLYLPGETFKID</sequence>